<evidence type="ECO:0000256" key="8">
    <source>
        <dbReference type="ARBA" id="ARBA00023170"/>
    </source>
</evidence>
<evidence type="ECO:0000256" key="3">
    <source>
        <dbReference type="ARBA" id="ARBA00022475"/>
    </source>
</evidence>
<dbReference type="InterPro" id="IPR036445">
    <property type="entry name" value="GPCR_2_extracell_dom_sf"/>
</dbReference>
<keyword evidence="5 11" id="KW-1133">Transmembrane helix</keyword>
<comment type="subcellular location">
    <subcellularLocation>
        <location evidence="1">Cell membrane</location>
        <topology evidence="1">Multi-pass membrane protein</topology>
    </subcellularLocation>
</comment>
<evidence type="ECO:0000313" key="16">
    <source>
        <dbReference type="Proteomes" id="UP000318571"/>
    </source>
</evidence>
<dbReference type="CDD" id="cd15041">
    <property type="entry name" value="7tmB1_hormone_R"/>
    <property type="match status" value="1"/>
</dbReference>
<feature type="domain" description="G-protein coupled receptors family 2 profile 1" evidence="13">
    <location>
        <begin position="147"/>
        <end position="246"/>
    </location>
</feature>
<dbReference type="Pfam" id="PF02793">
    <property type="entry name" value="HRM"/>
    <property type="match status" value="1"/>
</dbReference>
<proteinExistence type="inferred from homology"/>
<evidence type="ECO:0000256" key="6">
    <source>
        <dbReference type="ARBA" id="ARBA00023040"/>
    </source>
</evidence>
<dbReference type="EMBL" id="VCGU01000002">
    <property type="protein sequence ID" value="TRY79101.1"/>
    <property type="molecule type" value="Genomic_DNA"/>
</dbReference>
<dbReference type="PRINTS" id="PR00249">
    <property type="entry name" value="GPCRSECRETIN"/>
</dbReference>
<organism evidence="15 16">
    <name type="scientific">Tigriopus californicus</name>
    <name type="common">Marine copepod</name>
    <dbReference type="NCBI Taxonomy" id="6832"/>
    <lineage>
        <taxon>Eukaryota</taxon>
        <taxon>Metazoa</taxon>
        <taxon>Ecdysozoa</taxon>
        <taxon>Arthropoda</taxon>
        <taxon>Crustacea</taxon>
        <taxon>Multicrustacea</taxon>
        <taxon>Hexanauplia</taxon>
        <taxon>Copepoda</taxon>
        <taxon>Harpacticoida</taxon>
        <taxon>Harpacticidae</taxon>
        <taxon>Tigriopus</taxon>
    </lineage>
</organism>
<keyword evidence="12" id="KW-0732">Signal</keyword>
<evidence type="ECO:0000256" key="10">
    <source>
        <dbReference type="SAM" id="MobiDB-lite"/>
    </source>
</evidence>
<dbReference type="SMART" id="SM00008">
    <property type="entry name" value="HormR"/>
    <property type="match status" value="1"/>
</dbReference>
<feature type="signal peptide" evidence="12">
    <location>
        <begin position="1"/>
        <end position="31"/>
    </location>
</feature>
<dbReference type="AlphaFoldDB" id="A0A553PN42"/>
<evidence type="ECO:0000256" key="4">
    <source>
        <dbReference type="ARBA" id="ARBA00022692"/>
    </source>
</evidence>
<feature type="transmembrane region" description="Helical" evidence="11">
    <location>
        <begin position="253"/>
        <end position="279"/>
    </location>
</feature>
<dbReference type="GO" id="GO:0005886">
    <property type="term" value="C:plasma membrane"/>
    <property type="evidence" value="ECO:0007669"/>
    <property type="project" value="UniProtKB-SubCell"/>
</dbReference>
<feature type="transmembrane region" description="Helical" evidence="11">
    <location>
        <begin position="291"/>
        <end position="312"/>
    </location>
</feature>
<dbReference type="SUPFAM" id="SSF111418">
    <property type="entry name" value="Hormone receptor domain"/>
    <property type="match status" value="1"/>
</dbReference>
<sequence length="615" mass="70228">MEKPRRLLGNAAWTWVLMLGLVLNGRPRVSAQTSAAPQSLCRSREKMLSIEAYRFETCALCYQYMPLNQFNVFPSVAEELPKTRKWHTTDNTPHLVDGFNITWLVNSTGEMMLADIYSNDTISLLQSSFVNEHAQQLWTWCCEAAEECCQQIQIPWNPEDGVMTFQNSSSGCPQTWDGWQCWPEGGVPGEVMTQSCARHVFFHTNGGGTMEDSCGKYVEKTCNSSGQWLTRANGEWTNYTTCSPHQEFLTQDYVLVSLYGLSVIALLPAIIIFFSYKVLRVPRIAIHKNLFGSLLFHCLTMIIFKCLVLLPFIQNIGGQQTMLKKNTWSCRLLVMLSKYFRLTNYTWMYCEGYYLHRLLANTFEEERSLKVILLIGWGLPVVPCLIYGIIRIFVDNSLCWVLPVEAYGGLVEWIYMTPGLLCILANMVYFINIFRILVTKLQAPHANEPAHFRKAVHATVVLLPLFGLHWLLTLYRPQEGANCHWQTFYKYLNICLDGLQGLMVSIAFCYRNGEITSLLSRSISTLKIRYQDVSPNRHRPTRGGCMAGEGYAVASQLNHHHGHNKDEPRSDDYHRPSITVGNQRRTTTTTTTTNLDEPNSTHFDVYPSQHLLSDP</sequence>
<evidence type="ECO:0000256" key="12">
    <source>
        <dbReference type="SAM" id="SignalP"/>
    </source>
</evidence>
<keyword evidence="16" id="KW-1185">Reference proteome</keyword>
<evidence type="ECO:0008006" key="17">
    <source>
        <dbReference type="Google" id="ProtNLM"/>
    </source>
</evidence>
<evidence type="ECO:0000256" key="7">
    <source>
        <dbReference type="ARBA" id="ARBA00023136"/>
    </source>
</evidence>
<feature type="transmembrane region" description="Helical" evidence="11">
    <location>
        <begin position="413"/>
        <end position="434"/>
    </location>
</feature>
<feature type="transmembrane region" description="Helical" evidence="11">
    <location>
        <begin position="455"/>
        <end position="476"/>
    </location>
</feature>
<keyword evidence="6" id="KW-0297">G-protein coupled receptor</keyword>
<dbReference type="Pfam" id="PF00002">
    <property type="entry name" value="7tm_2"/>
    <property type="match status" value="1"/>
</dbReference>
<keyword evidence="4 11" id="KW-0812">Transmembrane</keyword>
<gene>
    <name evidence="15" type="ORF">TCAL_02835</name>
</gene>
<dbReference type="GO" id="GO:0007166">
    <property type="term" value="P:cell surface receptor signaling pathway"/>
    <property type="evidence" value="ECO:0007669"/>
    <property type="project" value="InterPro"/>
</dbReference>
<protein>
    <recommendedName>
        <fullName evidence="17">G-protein coupled receptors family 2 profile 2 domain-containing protein</fullName>
    </recommendedName>
</protein>
<evidence type="ECO:0000259" key="14">
    <source>
        <dbReference type="PROSITE" id="PS50261"/>
    </source>
</evidence>
<dbReference type="Proteomes" id="UP000318571">
    <property type="component" value="Chromosome 6"/>
</dbReference>
<dbReference type="InterPro" id="IPR001879">
    <property type="entry name" value="GPCR_2_extracellular_dom"/>
</dbReference>
<evidence type="ECO:0000256" key="2">
    <source>
        <dbReference type="ARBA" id="ARBA00005314"/>
    </source>
</evidence>
<dbReference type="Gene3D" id="1.20.1070.10">
    <property type="entry name" value="Rhodopsin 7-helix transmembrane proteins"/>
    <property type="match status" value="1"/>
</dbReference>
<dbReference type="InterPro" id="IPR000832">
    <property type="entry name" value="GPCR_2_secretin-like"/>
</dbReference>
<feature type="domain" description="G-protein coupled receptors family 2 profile 2" evidence="14">
    <location>
        <begin position="251"/>
        <end position="512"/>
    </location>
</feature>
<dbReference type="GO" id="GO:0008528">
    <property type="term" value="F:G protein-coupled peptide receptor activity"/>
    <property type="evidence" value="ECO:0007669"/>
    <property type="project" value="TreeGrafter"/>
</dbReference>
<feature type="compositionally biased region" description="Basic and acidic residues" evidence="10">
    <location>
        <begin position="564"/>
        <end position="575"/>
    </location>
</feature>
<feature type="region of interest" description="Disordered" evidence="10">
    <location>
        <begin position="558"/>
        <end position="615"/>
    </location>
</feature>
<name>A0A553PN42_TIGCA</name>
<dbReference type="GO" id="GO:0007188">
    <property type="term" value="P:adenylate cyclase-modulating G protein-coupled receptor signaling pathway"/>
    <property type="evidence" value="ECO:0007669"/>
    <property type="project" value="TreeGrafter"/>
</dbReference>
<evidence type="ECO:0000313" key="15">
    <source>
        <dbReference type="EMBL" id="TRY79101.1"/>
    </source>
</evidence>
<dbReference type="PANTHER" id="PTHR45620">
    <property type="entry name" value="PDF RECEPTOR-LIKE PROTEIN-RELATED"/>
    <property type="match status" value="1"/>
</dbReference>
<feature type="chain" id="PRO_5021899983" description="G-protein coupled receptors family 2 profile 2 domain-containing protein" evidence="12">
    <location>
        <begin position="32"/>
        <end position="615"/>
    </location>
</feature>
<dbReference type="Gene3D" id="4.10.1240.10">
    <property type="entry name" value="GPCR, family 2, extracellular hormone receptor domain"/>
    <property type="match status" value="1"/>
</dbReference>
<evidence type="ECO:0000256" key="5">
    <source>
        <dbReference type="ARBA" id="ARBA00022989"/>
    </source>
</evidence>
<dbReference type="InterPro" id="IPR017981">
    <property type="entry name" value="GPCR_2-like_7TM"/>
</dbReference>
<accession>A0A553PN42</accession>
<evidence type="ECO:0000256" key="9">
    <source>
        <dbReference type="ARBA" id="ARBA00023224"/>
    </source>
</evidence>
<dbReference type="OMA" id="HANEPAH"/>
<comment type="similarity">
    <text evidence="2">Belongs to the G-protein coupled receptor 2 family.</text>
</comment>
<evidence type="ECO:0000256" key="1">
    <source>
        <dbReference type="ARBA" id="ARBA00004651"/>
    </source>
</evidence>
<feature type="transmembrane region" description="Helical" evidence="11">
    <location>
        <begin position="371"/>
        <end position="393"/>
    </location>
</feature>
<dbReference type="InterPro" id="IPR050332">
    <property type="entry name" value="GPCR_2"/>
</dbReference>
<dbReference type="PANTHER" id="PTHR45620:SF42">
    <property type="entry name" value="G-PROTEIN COUPLED RECEPTOR SEB-2"/>
    <property type="match status" value="1"/>
</dbReference>
<evidence type="ECO:0000256" key="11">
    <source>
        <dbReference type="SAM" id="Phobius"/>
    </source>
</evidence>
<keyword evidence="3" id="KW-1003">Cell membrane</keyword>
<reference evidence="15 16" key="1">
    <citation type="journal article" date="2018" name="Nat. Ecol. Evol.">
        <title>Genomic signatures of mitonuclear coevolution across populations of Tigriopus californicus.</title>
        <authorList>
            <person name="Barreto F.S."/>
            <person name="Watson E.T."/>
            <person name="Lima T.G."/>
            <person name="Willett C.S."/>
            <person name="Edmands S."/>
            <person name="Li W."/>
            <person name="Burton R.S."/>
        </authorList>
    </citation>
    <scope>NUCLEOTIDE SEQUENCE [LARGE SCALE GENOMIC DNA]</scope>
    <source>
        <strain evidence="15 16">San Diego</strain>
    </source>
</reference>
<comment type="caution">
    <text evidence="15">The sequence shown here is derived from an EMBL/GenBank/DDBJ whole genome shotgun (WGS) entry which is preliminary data.</text>
</comment>
<keyword evidence="9" id="KW-0807">Transducer</keyword>
<keyword evidence="7 11" id="KW-0472">Membrane</keyword>
<dbReference type="STRING" id="6832.A0A553PN42"/>
<evidence type="ECO:0000259" key="13">
    <source>
        <dbReference type="PROSITE" id="PS50227"/>
    </source>
</evidence>
<dbReference type="PROSITE" id="PS50261">
    <property type="entry name" value="G_PROTEIN_RECEP_F2_4"/>
    <property type="match status" value="1"/>
</dbReference>
<dbReference type="PROSITE" id="PS50227">
    <property type="entry name" value="G_PROTEIN_RECEP_F2_3"/>
    <property type="match status" value="1"/>
</dbReference>
<keyword evidence="8" id="KW-0675">Receptor</keyword>